<keyword evidence="3" id="KW-1185">Reference proteome</keyword>
<organism evidence="2 3">
    <name type="scientific">Choiromyces venosus 120613-1</name>
    <dbReference type="NCBI Taxonomy" id="1336337"/>
    <lineage>
        <taxon>Eukaryota</taxon>
        <taxon>Fungi</taxon>
        <taxon>Dikarya</taxon>
        <taxon>Ascomycota</taxon>
        <taxon>Pezizomycotina</taxon>
        <taxon>Pezizomycetes</taxon>
        <taxon>Pezizales</taxon>
        <taxon>Tuberaceae</taxon>
        <taxon>Choiromyces</taxon>
    </lineage>
</organism>
<feature type="region of interest" description="Disordered" evidence="1">
    <location>
        <begin position="1"/>
        <end position="57"/>
    </location>
</feature>
<feature type="compositionally biased region" description="Basic and acidic residues" evidence="1">
    <location>
        <begin position="33"/>
        <end position="47"/>
    </location>
</feature>
<reference evidence="2 3" key="1">
    <citation type="journal article" date="2018" name="Nat. Ecol. Evol.">
        <title>Pezizomycetes genomes reveal the molecular basis of ectomycorrhizal truffle lifestyle.</title>
        <authorList>
            <person name="Murat C."/>
            <person name="Payen T."/>
            <person name="Noel B."/>
            <person name="Kuo A."/>
            <person name="Morin E."/>
            <person name="Chen J."/>
            <person name="Kohler A."/>
            <person name="Krizsan K."/>
            <person name="Balestrini R."/>
            <person name="Da Silva C."/>
            <person name="Montanini B."/>
            <person name="Hainaut M."/>
            <person name="Levati E."/>
            <person name="Barry K.W."/>
            <person name="Belfiori B."/>
            <person name="Cichocki N."/>
            <person name="Clum A."/>
            <person name="Dockter R.B."/>
            <person name="Fauchery L."/>
            <person name="Guy J."/>
            <person name="Iotti M."/>
            <person name="Le Tacon F."/>
            <person name="Lindquist E.A."/>
            <person name="Lipzen A."/>
            <person name="Malagnac F."/>
            <person name="Mello A."/>
            <person name="Molinier V."/>
            <person name="Miyauchi S."/>
            <person name="Poulain J."/>
            <person name="Riccioni C."/>
            <person name="Rubini A."/>
            <person name="Sitrit Y."/>
            <person name="Splivallo R."/>
            <person name="Traeger S."/>
            <person name="Wang M."/>
            <person name="Zifcakova L."/>
            <person name="Wipf D."/>
            <person name="Zambonelli A."/>
            <person name="Paolocci F."/>
            <person name="Nowrousian M."/>
            <person name="Ottonello S."/>
            <person name="Baldrian P."/>
            <person name="Spatafora J.W."/>
            <person name="Henrissat B."/>
            <person name="Nagy L.G."/>
            <person name="Aury J.M."/>
            <person name="Wincker P."/>
            <person name="Grigoriev I.V."/>
            <person name="Bonfante P."/>
            <person name="Martin F.M."/>
        </authorList>
    </citation>
    <scope>NUCLEOTIDE SEQUENCE [LARGE SCALE GENOMIC DNA]</scope>
    <source>
        <strain evidence="2 3">120613-1</strain>
    </source>
</reference>
<gene>
    <name evidence="2" type="ORF">L873DRAFT_1807216</name>
</gene>
<evidence type="ECO:0000313" key="2">
    <source>
        <dbReference type="EMBL" id="RPA99027.1"/>
    </source>
</evidence>
<dbReference type="Proteomes" id="UP000276215">
    <property type="component" value="Unassembled WGS sequence"/>
</dbReference>
<protein>
    <submittedName>
        <fullName evidence="2">Uncharacterized protein</fullName>
    </submittedName>
</protein>
<feature type="region of interest" description="Disordered" evidence="1">
    <location>
        <begin position="179"/>
        <end position="198"/>
    </location>
</feature>
<sequence>MAPKAPKSSKHFPLEETPPDPKKAKSRHARKTQYREKQKAAKPETKDVGTQTRKRKSYPIRGIVNQYLEKCRQDRLERSIMANVARRANFDNMRQRIKAQDRKVRRSARHARIEADIKYIAEKAKEEPVTDAEVVKEKEAEVDVAEEDPMVDVAVNEAIANPSAGEVGEVEDDVELPEPMASTQPRSQYQYHYEPYGSGSDEHYSSDFAVITVEDLLDDGTYSLVFDGDVYPEVVNVLPSESA</sequence>
<name>A0A3N4JP95_9PEZI</name>
<feature type="compositionally biased region" description="Polar residues" evidence="1">
    <location>
        <begin position="181"/>
        <end position="190"/>
    </location>
</feature>
<dbReference type="EMBL" id="ML120390">
    <property type="protein sequence ID" value="RPA99027.1"/>
    <property type="molecule type" value="Genomic_DNA"/>
</dbReference>
<accession>A0A3N4JP95</accession>
<evidence type="ECO:0000256" key="1">
    <source>
        <dbReference type="SAM" id="MobiDB-lite"/>
    </source>
</evidence>
<dbReference type="AlphaFoldDB" id="A0A3N4JP95"/>
<evidence type="ECO:0000313" key="3">
    <source>
        <dbReference type="Proteomes" id="UP000276215"/>
    </source>
</evidence>
<proteinExistence type="predicted"/>